<feature type="region of interest" description="Disordered" evidence="1">
    <location>
        <begin position="135"/>
        <end position="163"/>
    </location>
</feature>
<evidence type="ECO:0000313" key="3">
    <source>
        <dbReference type="Proteomes" id="UP000704712"/>
    </source>
</evidence>
<evidence type="ECO:0000256" key="1">
    <source>
        <dbReference type="SAM" id="MobiDB-lite"/>
    </source>
</evidence>
<feature type="compositionally biased region" description="Acidic residues" evidence="1">
    <location>
        <begin position="347"/>
        <end position="356"/>
    </location>
</feature>
<reference evidence="2" key="1">
    <citation type="submission" date="2020-03" db="EMBL/GenBank/DDBJ databases">
        <title>Hybrid Assembly of Korean Phytophthora infestans isolates.</title>
        <authorList>
            <person name="Prokchorchik M."/>
            <person name="Lee Y."/>
            <person name="Seo J."/>
            <person name="Cho J.-H."/>
            <person name="Park Y.-E."/>
            <person name="Jang D.-C."/>
            <person name="Im J.-S."/>
            <person name="Choi J.-G."/>
            <person name="Park H.-J."/>
            <person name="Lee G.-B."/>
            <person name="Lee Y.-G."/>
            <person name="Hong S.-Y."/>
            <person name="Cho K."/>
            <person name="Sohn K.H."/>
        </authorList>
    </citation>
    <scope>NUCLEOTIDE SEQUENCE</scope>
    <source>
        <strain evidence="2">KR_2_A2</strain>
    </source>
</reference>
<dbReference type="EMBL" id="JAACNO010000844">
    <property type="protein sequence ID" value="KAF4144568.1"/>
    <property type="molecule type" value="Genomic_DNA"/>
</dbReference>
<feature type="non-terminal residue" evidence="2">
    <location>
        <position position="1"/>
    </location>
</feature>
<dbReference type="Proteomes" id="UP000704712">
    <property type="component" value="Unassembled WGS sequence"/>
</dbReference>
<dbReference type="AlphaFoldDB" id="A0A8S9V2B6"/>
<protein>
    <submittedName>
        <fullName evidence="2">Uncharacterized protein</fullName>
    </submittedName>
</protein>
<evidence type="ECO:0000313" key="2">
    <source>
        <dbReference type="EMBL" id="KAF4144568.1"/>
    </source>
</evidence>
<feature type="region of interest" description="Disordered" evidence="1">
    <location>
        <begin position="329"/>
        <end position="359"/>
    </location>
</feature>
<feature type="compositionally biased region" description="Acidic residues" evidence="1">
    <location>
        <begin position="153"/>
        <end position="162"/>
    </location>
</feature>
<name>A0A8S9V2B6_PHYIN</name>
<comment type="caution">
    <text evidence="2">The sequence shown here is derived from an EMBL/GenBank/DDBJ whole genome shotgun (WGS) entry which is preliminary data.</text>
</comment>
<sequence>AEEGLYKFFEECGTKRKNGSSVLKQLRKFYREGKFNAHVNAFRAHIAIGGTVRVFIKRHYPRVKFSDEAIRLLKLKLPRAESNFSELTSLLSEARRIEGCHVGAWPGLPRESSDTAEETATPMGAETACLEEHLDASSTTEQKEPTPSYNDTTDSDYGDSDSDLIWIPPPRVADAKLTLRGALGDGDSSSSNEETEPTETLAAKNYYFRSITNSYIRDGWCVHVTDWEATEEPMPSLSRRLFPGTVRVFIKRHYPRVKFSDEAIRLLKLKLPRAESNFSELTSLLSEARRIEGCHVGAWPGLPRESSDTAEETATPMGAETACLEEHLDASSTTEQKEPTPSYNDTTDSDYGDSDSDLIWIPPPRVADAKLTLRGALGDGDSSSSNEETEPTETLAAKNYYFRSITNSYIRDGWCVHVTDWEATEEPVDNLPPGMVAAFNRRRRAQARRAFIEDEAGHTRERRRPSAEAPRLRRRPLRRLRRIHISLVNTVTPKRTASSYLIRFISVVVLCRRPSVFRCCYRIAARGERPRQPPPADAPGTRAPLLCSLLVILLCGPPY</sequence>
<organism evidence="2 3">
    <name type="scientific">Phytophthora infestans</name>
    <name type="common">Potato late blight agent</name>
    <name type="synonym">Botrytis infestans</name>
    <dbReference type="NCBI Taxonomy" id="4787"/>
    <lineage>
        <taxon>Eukaryota</taxon>
        <taxon>Sar</taxon>
        <taxon>Stramenopiles</taxon>
        <taxon>Oomycota</taxon>
        <taxon>Peronosporomycetes</taxon>
        <taxon>Peronosporales</taxon>
        <taxon>Peronosporaceae</taxon>
        <taxon>Phytophthora</taxon>
    </lineage>
</organism>
<accession>A0A8S9V2B6</accession>
<proteinExistence type="predicted"/>
<gene>
    <name evidence="2" type="ORF">GN958_ATG06223</name>
</gene>